<accession>A0ABY7TCC4</accession>
<keyword evidence="1" id="KW-1133">Transmembrane helix</keyword>
<name>A0ABY7TCC4_9SPHI</name>
<evidence type="ECO:0000313" key="3">
    <source>
        <dbReference type="Proteomes" id="UP001216139"/>
    </source>
</evidence>
<evidence type="ECO:0000256" key="1">
    <source>
        <dbReference type="SAM" id="Phobius"/>
    </source>
</evidence>
<sequence length="147" mass="16620">MELKENDDYTEDSQSEDNYDIEIYSKRAIWGFSIFFSTIFGGVLLMSNLRSAGYRKEANLVLLFSLLYTFIGSLLTAYIGMQASIAAIVFNGIGAAILTEYFFNKYFPESDYYPKSIMKPLAISLAICLIIVYFVYAYAPKGILPVK</sequence>
<feature type="transmembrane region" description="Helical" evidence="1">
    <location>
        <begin position="85"/>
        <end position="104"/>
    </location>
</feature>
<protein>
    <submittedName>
        <fullName evidence="2">Uncharacterized protein</fullName>
    </submittedName>
</protein>
<organism evidence="2 3">
    <name type="scientific">Mucilaginibacter jinjuensis</name>
    <dbReference type="NCBI Taxonomy" id="1176721"/>
    <lineage>
        <taxon>Bacteria</taxon>
        <taxon>Pseudomonadati</taxon>
        <taxon>Bacteroidota</taxon>
        <taxon>Sphingobacteriia</taxon>
        <taxon>Sphingobacteriales</taxon>
        <taxon>Sphingobacteriaceae</taxon>
        <taxon>Mucilaginibacter</taxon>
    </lineage>
</organism>
<reference evidence="2 3" key="1">
    <citation type="submission" date="2023-02" db="EMBL/GenBank/DDBJ databases">
        <title>Genome sequence of Mucilaginibacter jinjuensis strain KACC 16571.</title>
        <authorList>
            <person name="Kim S."/>
            <person name="Heo J."/>
            <person name="Kwon S.-W."/>
        </authorList>
    </citation>
    <scope>NUCLEOTIDE SEQUENCE [LARGE SCALE GENOMIC DNA]</scope>
    <source>
        <strain evidence="2 3">KACC 16571</strain>
    </source>
</reference>
<dbReference type="RefSeq" id="WP_273632162.1">
    <property type="nucleotide sequence ID" value="NZ_CP117167.1"/>
</dbReference>
<keyword evidence="1" id="KW-0812">Transmembrane</keyword>
<feature type="transmembrane region" description="Helical" evidence="1">
    <location>
        <begin position="28"/>
        <end position="46"/>
    </location>
</feature>
<feature type="transmembrane region" description="Helical" evidence="1">
    <location>
        <begin position="116"/>
        <end position="139"/>
    </location>
</feature>
<dbReference type="Proteomes" id="UP001216139">
    <property type="component" value="Chromosome"/>
</dbReference>
<evidence type="ECO:0000313" key="2">
    <source>
        <dbReference type="EMBL" id="WCT13858.1"/>
    </source>
</evidence>
<proteinExistence type="predicted"/>
<feature type="transmembrane region" description="Helical" evidence="1">
    <location>
        <begin position="58"/>
        <end position="79"/>
    </location>
</feature>
<keyword evidence="1" id="KW-0472">Membrane</keyword>
<dbReference type="EMBL" id="CP117167">
    <property type="protein sequence ID" value="WCT13858.1"/>
    <property type="molecule type" value="Genomic_DNA"/>
</dbReference>
<keyword evidence="3" id="KW-1185">Reference proteome</keyword>
<gene>
    <name evidence="2" type="ORF">PQO05_07925</name>
</gene>